<dbReference type="Pfam" id="PF00694">
    <property type="entry name" value="Aconitase_C"/>
    <property type="match status" value="1"/>
</dbReference>
<dbReference type="PRINTS" id="PR00415">
    <property type="entry name" value="ACONITASE"/>
</dbReference>
<evidence type="ECO:0000256" key="2">
    <source>
        <dbReference type="ARBA" id="ARBA00001966"/>
    </source>
</evidence>
<reference evidence="16" key="1">
    <citation type="journal article" date="2014" name="Int. J. Syst. Evol. Microbiol.">
        <title>Complete genome sequence of Corynebacterium casei LMG S-19264T (=DSM 44701T), isolated from a smear-ripened cheese.</title>
        <authorList>
            <consortium name="US DOE Joint Genome Institute (JGI-PGF)"/>
            <person name="Walter F."/>
            <person name="Albersmeier A."/>
            <person name="Kalinowski J."/>
            <person name="Ruckert C."/>
        </authorList>
    </citation>
    <scope>NUCLEOTIDE SEQUENCE</scope>
    <source>
        <strain evidence="16">CCM 7684</strain>
    </source>
</reference>
<feature type="domain" description="Aconitase/3-isopropylmalate dehydratase large subunit alpha/beta/alpha" evidence="14">
    <location>
        <begin position="67"/>
        <end position="559"/>
    </location>
</feature>
<proteinExistence type="inferred from homology"/>
<accession>A0A8J2YM79</accession>
<keyword evidence="6 12" id="KW-0004">4Fe-4S</keyword>
<comment type="cofactor">
    <cofactor evidence="2">
        <name>[4Fe-4S] cluster</name>
        <dbReference type="ChEBI" id="CHEBI:49883"/>
    </cofactor>
</comment>
<dbReference type="Gene3D" id="3.30.499.10">
    <property type="entry name" value="Aconitase, domain 3"/>
    <property type="match status" value="2"/>
</dbReference>
<dbReference type="CDD" id="cd01580">
    <property type="entry name" value="AcnA_IRP_Swivel"/>
    <property type="match status" value="1"/>
</dbReference>
<dbReference type="InterPro" id="IPR015928">
    <property type="entry name" value="Aconitase/3IPM_dehydase_swvl"/>
</dbReference>
<dbReference type="Proteomes" id="UP000602745">
    <property type="component" value="Unassembled WGS sequence"/>
</dbReference>
<name>A0A8J2YM79_9RHOB</name>
<dbReference type="InterPro" id="IPR018136">
    <property type="entry name" value="Aconitase_4Fe-4S_BS"/>
</dbReference>
<evidence type="ECO:0000313" key="16">
    <source>
        <dbReference type="EMBL" id="GGE51724.1"/>
    </source>
</evidence>
<reference evidence="16" key="2">
    <citation type="submission" date="2020-09" db="EMBL/GenBank/DDBJ databases">
        <authorList>
            <person name="Sun Q."/>
            <person name="Sedlacek I."/>
        </authorList>
    </citation>
    <scope>NUCLEOTIDE SEQUENCE</scope>
    <source>
        <strain evidence="16">CCM 7684</strain>
    </source>
</reference>
<comment type="caution">
    <text evidence="16">The sequence shown here is derived from an EMBL/GenBank/DDBJ whole genome shotgun (WGS) entry which is preliminary data.</text>
</comment>
<evidence type="ECO:0000256" key="12">
    <source>
        <dbReference type="RuleBase" id="RU361275"/>
    </source>
</evidence>
<dbReference type="NCBIfam" id="NF009520">
    <property type="entry name" value="PRK12881.1"/>
    <property type="match status" value="1"/>
</dbReference>
<keyword evidence="7" id="KW-0479">Metal-binding</keyword>
<protein>
    <recommendedName>
        <fullName evidence="12">Aconitate hydratase</fullName>
        <shortName evidence="12">Aconitase</shortName>
        <ecNumber evidence="12">4.2.1.3</ecNumber>
    </recommendedName>
</protein>
<dbReference type="GO" id="GO:0006099">
    <property type="term" value="P:tricarboxylic acid cycle"/>
    <property type="evidence" value="ECO:0007669"/>
    <property type="project" value="UniProtKB-UniPathway"/>
</dbReference>
<dbReference type="InterPro" id="IPR044137">
    <property type="entry name" value="AcnA_IRP_Swivel"/>
</dbReference>
<evidence type="ECO:0000256" key="10">
    <source>
        <dbReference type="ARBA" id="ARBA00023239"/>
    </source>
</evidence>
<dbReference type="NCBIfam" id="TIGR01341">
    <property type="entry name" value="aconitase_1"/>
    <property type="match status" value="1"/>
</dbReference>
<dbReference type="GO" id="GO:0046872">
    <property type="term" value="F:metal ion binding"/>
    <property type="evidence" value="ECO:0007669"/>
    <property type="project" value="UniProtKB-KW"/>
</dbReference>
<keyword evidence="10 12" id="KW-0456">Lyase</keyword>
<comment type="pathway">
    <text evidence="3">Carbohydrate metabolism; tricarboxylic acid cycle; isocitrate from oxaloacetate: step 2/2.</text>
</comment>
<evidence type="ECO:0000256" key="5">
    <source>
        <dbReference type="ARBA" id="ARBA00007185"/>
    </source>
</evidence>
<evidence type="ECO:0000256" key="8">
    <source>
        <dbReference type="ARBA" id="ARBA00023004"/>
    </source>
</evidence>
<evidence type="ECO:0000259" key="14">
    <source>
        <dbReference type="Pfam" id="PF00330"/>
    </source>
</evidence>
<comment type="catalytic activity">
    <reaction evidence="11 12">
        <text>citrate = D-threo-isocitrate</text>
        <dbReference type="Rhea" id="RHEA:10336"/>
        <dbReference type="ChEBI" id="CHEBI:15562"/>
        <dbReference type="ChEBI" id="CHEBI:16947"/>
        <dbReference type="EC" id="4.2.1.3"/>
    </reaction>
</comment>
<evidence type="ECO:0000256" key="7">
    <source>
        <dbReference type="ARBA" id="ARBA00022723"/>
    </source>
</evidence>
<dbReference type="InterPro" id="IPR015931">
    <property type="entry name" value="Acnase/IPM_dHydase_lsu_aba_1/3"/>
</dbReference>
<gene>
    <name evidence="16" type="primary">acnA</name>
    <name evidence="16" type="ORF">GCM10007276_30950</name>
</gene>
<evidence type="ECO:0000256" key="4">
    <source>
        <dbReference type="ARBA" id="ARBA00005026"/>
    </source>
</evidence>
<dbReference type="GO" id="GO:0003994">
    <property type="term" value="F:aconitate hydratase activity"/>
    <property type="evidence" value="ECO:0007669"/>
    <property type="project" value="UniProtKB-EC"/>
</dbReference>
<feature type="domain" description="Aconitase A/isopropylmalate dehydratase small subunit swivel" evidence="15">
    <location>
        <begin position="690"/>
        <end position="816"/>
    </location>
</feature>
<dbReference type="UniPathway" id="UPA00223">
    <property type="reaction ID" value="UER00718"/>
</dbReference>
<keyword evidence="8 12" id="KW-0408">Iron</keyword>
<evidence type="ECO:0000259" key="15">
    <source>
        <dbReference type="Pfam" id="PF00694"/>
    </source>
</evidence>
<dbReference type="Gene3D" id="6.10.190.10">
    <property type="match status" value="1"/>
</dbReference>
<evidence type="ECO:0000256" key="11">
    <source>
        <dbReference type="ARBA" id="ARBA00023501"/>
    </source>
</evidence>
<evidence type="ECO:0000256" key="1">
    <source>
        <dbReference type="ARBA" id="ARBA00000118"/>
    </source>
</evidence>
<dbReference type="FunFam" id="3.20.19.10:FF:000001">
    <property type="entry name" value="Aconitate hydratase"/>
    <property type="match status" value="1"/>
</dbReference>
<dbReference type="InterPro" id="IPR001030">
    <property type="entry name" value="Acoase/IPM_deHydtase_lsu_aba"/>
</dbReference>
<dbReference type="GO" id="GO:0047456">
    <property type="term" value="F:2-methylisocitrate dehydratase activity"/>
    <property type="evidence" value="ECO:0007669"/>
    <property type="project" value="UniProtKB-EC"/>
</dbReference>
<dbReference type="SUPFAM" id="SSF52016">
    <property type="entry name" value="LeuD/IlvD-like"/>
    <property type="match status" value="1"/>
</dbReference>
<dbReference type="PROSITE" id="PS01244">
    <property type="entry name" value="ACONITASE_2"/>
    <property type="match status" value="1"/>
</dbReference>
<keyword evidence="9 12" id="KW-0411">Iron-sulfur</keyword>
<sequence>MHKHTKRPIDLGYGGEHHYFSVPALEEAGIGKVSRLPISLRIVLESVLRNCDGKRILPEHVEQLANWKPNAERHDEIPFTIGRIVLNCAAGIPLLGDLTAIRGAVMRMGYPAETVGPKVPVDMALDHTLTVDYHGRPDALRLNTELDIQRNEERYRFVKWAMQAYGGIRLFPPGAGILHQLNLELLAPGFLTKDGICYPDTLVGTDSHTCMIAGLGVVGWGVGGIEAEAAMLGQPVFFLTPDVVGVHVSNALKPGVTATDLVLHVTEMLRKAKVVGKFVEFFGEGVASLSLPDRATIANMAVEYGATIGYFPVDEQTCRYLRQTGRPEEKVRAVETLYRAQGCFGAARRGEVDYSQELELDLAEVVPSLAGPKRPQDRVPLDELKTRFTEVLHAPASGGGYGKQAPEPQSTPIAGGHSPRDGDVVIAAITSCTNTSNPGVMLAAGLVAKKAVALGLRTKPWVKTSLTPGSMVVSRYLEAAGLQAPLDALGFVVAGYSCATCVGASGPIDAELEKAIMDRDVVACAVLSGNRNFEARIHPAVRASFLASPPLVVAFALTGRIGVDLTTEPIGTGSDGSPVYLRDIWPSQEELAEAYEIAANPEFYRETYAEDIAARDPNWAKIPQASGSLYPWEDQSTYLKEPPFLAAGLSESSLQPIHGARVLAMLGDSVTTDHISPIGGIKNSSPAGIYLANLQVAPVDFNNYGARRMNHEVMVRGAFGNLRLRNLMVPDVEGGVTVHQPSGERMSIYDASVRYQEDDVPLIVIAGQEYGTGSARDWAAKATRLLGVRAVVASSFERIHRSNLVGMGVLPCQLPANVKAADLGLDGSETFDIVGVDDDARPRHPLTLLIHRSDGSTTEVPLVLRLDTPAELDYVRSGGIMPYLLSELISSSSAAAHA</sequence>
<dbReference type="SUPFAM" id="SSF53732">
    <property type="entry name" value="Aconitase iron-sulfur domain"/>
    <property type="match status" value="1"/>
</dbReference>
<evidence type="ECO:0000256" key="13">
    <source>
        <dbReference type="SAM" id="MobiDB-lite"/>
    </source>
</evidence>
<comment type="pathway">
    <text evidence="4">Organic acid metabolism; propanoate degradation.</text>
</comment>
<dbReference type="InterPro" id="IPR000573">
    <property type="entry name" value="AconitaseA/IPMdHydase_ssu_swvl"/>
</dbReference>
<dbReference type="Pfam" id="PF00330">
    <property type="entry name" value="Aconitase"/>
    <property type="match status" value="1"/>
</dbReference>
<comment type="catalytic activity">
    <reaction evidence="1">
        <text>(2S,3R)-3-hydroxybutane-1,2,3-tricarboxylate = 2-methyl-cis-aconitate + H2O</text>
        <dbReference type="Rhea" id="RHEA:17941"/>
        <dbReference type="ChEBI" id="CHEBI:15377"/>
        <dbReference type="ChEBI" id="CHEBI:57429"/>
        <dbReference type="ChEBI" id="CHEBI:57872"/>
        <dbReference type="EC" id="4.2.1.99"/>
    </reaction>
</comment>
<evidence type="ECO:0000256" key="6">
    <source>
        <dbReference type="ARBA" id="ARBA00022485"/>
    </source>
</evidence>
<comment type="similarity">
    <text evidence="5 12">Belongs to the aconitase/IPM isomerase family.</text>
</comment>
<keyword evidence="17" id="KW-1185">Reference proteome</keyword>
<evidence type="ECO:0000256" key="9">
    <source>
        <dbReference type="ARBA" id="ARBA00023014"/>
    </source>
</evidence>
<dbReference type="EC" id="4.2.1.3" evidence="12"/>
<dbReference type="NCBIfam" id="NF006757">
    <property type="entry name" value="PRK09277.1"/>
    <property type="match status" value="1"/>
</dbReference>
<evidence type="ECO:0000313" key="17">
    <source>
        <dbReference type="Proteomes" id="UP000602745"/>
    </source>
</evidence>
<dbReference type="InterPro" id="IPR036008">
    <property type="entry name" value="Aconitase_4Fe-4S_dom"/>
</dbReference>
<dbReference type="PROSITE" id="PS00450">
    <property type="entry name" value="ACONITASE_1"/>
    <property type="match status" value="1"/>
</dbReference>
<dbReference type="GO" id="GO:0051539">
    <property type="term" value="F:4 iron, 4 sulfur cluster binding"/>
    <property type="evidence" value="ECO:0007669"/>
    <property type="project" value="UniProtKB-KW"/>
</dbReference>
<dbReference type="Gene3D" id="3.20.19.10">
    <property type="entry name" value="Aconitase, domain 4"/>
    <property type="match status" value="1"/>
</dbReference>
<evidence type="ECO:0000256" key="3">
    <source>
        <dbReference type="ARBA" id="ARBA00004717"/>
    </source>
</evidence>
<dbReference type="EMBL" id="BMCP01000005">
    <property type="protein sequence ID" value="GGE51724.1"/>
    <property type="molecule type" value="Genomic_DNA"/>
</dbReference>
<dbReference type="InterPro" id="IPR006249">
    <property type="entry name" value="Aconitase/IRP2"/>
</dbReference>
<comment type="function">
    <text evidence="12">Catalyzes the isomerization of citrate to isocitrate via cis-aconitate.</text>
</comment>
<dbReference type="AlphaFoldDB" id="A0A8J2YM79"/>
<organism evidence="16 17">
    <name type="scientific">Agaricicola taiwanensis</name>
    <dbReference type="NCBI Taxonomy" id="591372"/>
    <lineage>
        <taxon>Bacteria</taxon>
        <taxon>Pseudomonadati</taxon>
        <taxon>Pseudomonadota</taxon>
        <taxon>Alphaproteobacteria</taxon>
        <taxon>Rhodobacterales</taxon>
        <taxon>Paracoccaceae</taxon>
        <taxon>Agaricicola</taxon>
    </lineage>
</organism>
<feature type="region of interest" description="Disordered" evidence="13">
    <location>
        <begin position="394"/>
        <end position="417"/>
    </location>
</feature>
<dbReference type="PANTHER" id="PTHR11670">
    <property type="entry name" value="ACONITASE/IRON-RESPONSIVE ELEMENT FAMILY MEMBER"/>
    <property type="match status" value="1"/>
</dbReference>